<gene>
    <name evidence="6" type="ORF">ETSY2_30520</name>
</gene>
<evidence type="ECO:0000256" key="1">
    <source>
        <dbReference type="ARBA" id="ARBA00022723"/>
    </source>
</evidence>
<keyword evidence="2" id="KW-0677">Repeat</keyword>
<reference evidence="6 7" key="1">
    <citation type="journal article" date="2014" name="Nature">
        <title>An environmental bacterial taxon with a large and distinct metabolic repertoire.</title>
        <authorList>
            <person name="Wilson M.C."/>
            <person name="Mori T."/>
            <person name="Ruckert C."/>
            <person name="Uria A.R."/>
            <person name="Helf M.J."/>
            <person name="Takada K."/>
            <person name="Gernert C."/>
            <person name="Steffens U.A."/>
            <person name="Heycke N."/>
            <person name="Schmitt S."/>
            <person name="Rinke C."/>
            <person name="Helfrich E.J."/>
            <person name="Brachmann A.O."/>
            <person name="Gurgui C."/>
            <person name="Wakimoto T."/>
            <person name="Kracht M."/>
            <person name="Crusemann M."/>
            <person name="Hentschel U."/>
            <person name="Abe I."/>
            <person name="Matsunaga S."/>
            <person name="Kalinowski J."/>
            <person name="Takeyama H."/>
            <person name="Piel J."/>
        </authorList>
    </citation>
    <scope>NUCLEOTIDE SEQUENCE [LARGE SCALE GENOMIC DNA]</scope>
    <source>
        <strain evidence="7">TSY2</strain>
    </source>
</reference>
<dbReference type="AlphaFoldDB" id="W4M1R3"/>
<dbReference type="GO" id="GO:0008270">
    <property type="term" value="F:zinc ion binding"/>
    <property type="evidence" value="ECO:0007669"/>
    <property type="project" value="UniProtKB-KW"/>
</dbReference>
<dbReference type="FunFam" id="2.60.260.20:FF:000009">
    <property type="entry name" value="Putative Mitochondrial DnaJ chaperone"/>
    <property type="match status" value="1"/>
</dbReference>
<dbReference type="InterPro" id="IPR008971">
    <property type="entry name" value="HSP40/DnaJ_pept-bd"/>
</dbReference>
<dbReference type="Pfam" id="PF01556">
    <property type="entry name" value="DnaJ_C"/>
    <property type="match status" value="1"/>
</dbReference>
<evidence type="ECO:0000256" key="2">
    <source>
        <dbReference type="ARBA" id="ARBA00022737"/>
    </source>
</evidence>
<feature type="non-terminal residue" evidence="6">
    <location>
        <position position="1"/>
    </location>
</feature>
<dbReference type="GO" id="GO:0042026">
    <property type="term" value="P:protein refolding"/>
    <property type="evidence" value="ECO:0007669"/>
    <property type="project" value="TreeGrafter"/>
</dbReference>
<sequence>GFDPFAAGGRSSYNFSTGNLRDLFGHAGGAGGSGGFADSFGSIFEDLFSAGPSRPAQETSSDLDVEKNVDIRFEDAVRGTSIQLRIPRSNGTMDHIQVRIPPGVDTGSRIRVAGKGKAGRHGGPDGDLYIITQVQPHEYFTRDGNNIICDAPVTLGEIMLGAKIDVPTIDGKISMTIP</sequence>
<dbReference type="PANTHER" id="PTHR43096">
    <property type="entry name" value="DNAJ HOMOLOG 1, MITOCHONDRIAL-RELATED"/>
    <property type="match status" value="1"/>
</dbReference>
<feature type="domain" description="Chaperone DnaJ C-terminal" evidence="5">
    <location>
        <begin position="66"/>
        <end position="178"/>
    </location>
</feature>
<keyword evidence="4" id="KW-0862">Zinc</keyword>
<dbReference type="CDD" id="cd10747">
    <property type="entry name" value="DnaJ_C"/>
    <property type="match status" value="1"/>
</dbReference>
<dbReference type="GO" id="GO:0051082">
    <property type="term" value="F:unfolded protein binding"/>
    <property type="evidence" value="ECO:0007669"/>
    <property type="project" value="InterPro"/>
</dbReference>
<dbReference type="GO" id="GO:0005737">
    <property type="term" value="C:cytoplasm"/>
    <property type="evidence" value="ECO:0007669"/>
    <property type="project" value="TreeGrafter"/>
</dbReference>
<keyword evidence="3" id="KW-0863">Zinc-finger</keyword>
<evidence type="ECO:0000313" key="6">
    <source>
        <dbReference type="EMBL" id="ETX04140.1"/>
    </source>
</evidence>
<evidence type="ECO:0000259" key="5">
    <source>
        <dbReference type="Pfam" id="PF01556"/>
    </source>
</evidence>
<proteinExistence type="predicted"/>
<evidence type="ECO:0000256" key="4">
    <source>
        <dbReference type="ARBA" id="ARBA00022833"/>
    </source>
</evidence>
<dbReference type="HOGENOM" id="CLU_1513614_0_0_7"/>
<evidence type="ECO:0000313" key="7">
    <source>
        <dbReference type="Proteomes" id="UP000019140"/>
    </source>
</evidence>
<keyword evidence="1" id="KW-0479">Metal-binding</keyword>
<dbReference type="SUPFAM" id="SSF49493">
    <property type="entry name" value="HSP40/DnaJ peptide-binding domain"/>
    <property type="match status" value="2"/>
</dbReference>
<dbReference type="Proteomes" id="UP000019140">
    <property type="component" value="Unassembled WGS sequence"/>
</dbReference>
<dbReference type="EMBL" id="AZHX01001293">
    <property type="protein sequence ID" value="ETX04140.1"/>
    <property type="molecule type" value="Genomic_DNA"/>
</dbReference>
<comment type="caution">
    <text evidence="6">The sequence shown here is derived from an EMBL/GenBank/DDBJ whole genome shotgun (WGS) entry which is preliminary data.</text>
</comment>
<organism evidence="6 7">
    <name type="scientific">Candidatus Entotheonella gemina</name>
    <dbReference type="NCBI Taxonomy" id="1429439"/>
    <lineage>
        <taxon>Bacteria</taxon>
        <taxon>Pseudomonadati</taxon>
        <taxon>Nitrospinota/Tectimicrobiota group</taxon>
        <taxon>Candidatus Tectimicrobiota</taxon>
        <taxon>Candidatus Entotheonellia</taxon>
        <taxon>Candidatus Entotheonellales</taxon>
        <taxon>Candidatus Entotheonellaceae</taxon>
        <taxon>Candidatus Entotheonella</taxon>
    </lineage>
</organism>
<accession>W4M1R3</accession>
<dbReference type="InterPro" id="IPR002939">
    <property type="entry name" value="DnaJ_C"/>
</dbReference>
<dbReference type="Gene3D" id="2.60.260.20">
    <property type="entry name" value="Urease metallochaperone UreE, N-terminal domain"/>
    <property type="match status" value="2"/>
</dbReference>
<keyword evidence="7" id="KW-1185">Reference proteome</keyword>
<feature type="non-terminal residue" evidence="6">
    <location>
        <position position="178"/>
    </location>
</feature>
<protein>
    <recommendedName>
        <fullName evidence="5">Chaperone DnaJ C-terminal domain-containing protein</fullName>
    </recommendedName>
</protein>
<dbReference type="PANTHER" id="PTHR43096:SF48">
    <property type="entry name" value="CHAPERONE PROTEIN DNAJ"/>
    <property type="match status" value="1"/>
</dbReference>
<name>W4M1R3_9BACT</name>
<evidence type="ECO:0000256" key="3">
    <source>
        <dbReference type="ARBA" id="ARBA00022771"/>
    </source>
</evidence>